<keyword evidence="3" id="KW-1185">Reference proteome</keyword>
<dbReference type="EMBL" id="CP012333">
    <property type="protein sequence ID" value="AKU96181.1"/>
    <property type="molecule type" value="Genomic_DNA"/>
</dbReference>
<gene>
    <name evidence="2" type="ORF">AKJ09_02845</name>
</gene>
<evidence type="ECO:0000313" key="2">
    <source>
        <dbReference type="EMBL" id="AKU96181.1"/>
    </source>
</evidence>
<proteinExistence type="predicted"/>
<evidence type="ECO:0000256" key="1">
    <source>
        <dbReference type="SAM" id="SignalP"/>
    </source>
</evidence>
<reference evidence="2 3" key="1">
    <citation type="submission" date="2015-08" db="EMBL/GenBank/DDBJ databases">
        <authorList>
            <person name="Babu N.S."/>
            <person name="Beckwith C.J."/>
            <person name="Beseler K.G."/>
            <person name="Brison A."/>
            <person name="Carone J.V."/>
            <person name="Caskin T.P."/>
            <person name="Diamond M."/>
            <person name="Durham M.E."/>
            <person name="Foxe J.M."/>
            <person name="Go M."/>
            <person name="Henderson B.A."/>
            <person name="Jones I.B."/>
            <person name="McGettigan J.A."/>
            <person name="Micheletti S.J."/>
            <person name="Nasrallah M.E."/>
            <person name="Ortiz D."/>
            <person name="Piller C.R."/>
            <person name="Privatt S.R."/>
            <person name="Schneider S.L."/>
            <person name="Sharp S."/>
            <person name="Smith T.C."/>
            <person name="Stanton J.D."/>
            <person name="Ullery H.E."/>
            <person name="Wilson R.J."/>
            <person name="Serrano M.G."/>
            <person name="Buck G."/>
            <person name="Lee V."/>
            <person name="Wang Y."/>
            <person name="Carvalho R."/>
            <person name="Voegtly L."/>
            <person name="Shi R."/>
            <person name="Duckworth R."/>
            <person name="Johnson A."/>
            <person name="Loviza R."/>
            <person name="Walstead R."/>
            <person name="Shah Z."/>
            <person name="Kiflezghi M."/>
            <person name="Wade K."/>
            <person name="Ball S.L."/>
            <person name="Bradley K.W."/>
            <person name="Asai D.J."/>
            <person name="Bowman C.A."/>
            <person name="Russell D.A."/>
            <person name="Pope W.H."/>
            <person name="Jacobs-Sera D."/>
            <person name="Hendrix R.W."/>
            <person name="Hatfull G.F."/>
        </authorList>
    </citation>
    <scope>NUCLEOTIDE SEQUENCE [LARGE SCALE GENOMIC DNA]</scope>
    <source>
        <strain evidence="2 3">DSM 27648</strain>
    </source>
</reference>
<dbReference type="Proteomes" id="UP000064967">
    <property type="component" value="Chromosome"/>
</dbReference>
<evidence type="ECO:0008006" key="4">
    <source>
        <dbReference type="Google" id="ProtNLM"/>
    </source>
</evidence>
<feature type="signal peptide" evidence="1">
    <location>
        <begin position="1"/>
        <end position="26"/>
    </location>
</feature>
<accession>A0A0K1PS24</accession>
<dbReference type="KEGG" id="llu:AKJ09_02845"/>
<name>A0A0K1PS24_9BACT</name>
<evidence type="ECO:0000313" key="3">
    <source>
        <dbReference type="Proteomes" id="UP000064967"/>
    </source>
</evidence>
<dbReference type="STRING" id="1391654.AKJ09_02845"/>
<feature type="chain" id="PRO_5005466156" description="Lipoprotein" evidence="1">
    <location>
        <begin position="27"/>
        <end position="197"/>
    </location>
</feature>
<keyword evidence="1" id="KW-0732">Signal</keyword>
<dbReference type="PROSITE" id="PS51257">
    <property type="entry name" value="PROKAR_LIPOPROTEIN"/>
    <property type="match status" value="1"/>
</dbReference>
<dbReference type="AlphaFoldDB" id="A0A0K1PS24"/>
<organism evidence="2 3">
    <name type="scientific">Labilithrix luteola</name>
    <dbReference type="NCBI Taxonomy" id="1391654"/>
    <lineage>
        <taxon>Bacteria</taxon>
        <taxon>Pseudomonadati</taxon>
        <taxon>Myxococcota</taxon>
        <taxon>Polyangia</taxon>
        <taxon>Polyangiales</taxon>
        <taxon>Labilitrichaceae</taxon>
        <taxon>Labilithrix</taxon>
    </lineage>
</organism>
<sequence>MKQRDARALLSSIFAFALVLSGSACGSATNDENSTGPRSPDASSARVAHGTIQQWPEATAYLDVDPDPSGVIVEIGPARPGGLDALWSIATTNPASGYFYSDAVRGTSETRVAFASTFSRVSDIRDASKLAFTRASVGPVPVGGIVVIEHAASHRYLAIVLDAIQPTDPRTAGAGPYAYADVTWYLTDEGSADFGAP</sequence>
<dbReference type="RefSeq" id="WP_146647509.1">
    <property type="nucleotide sequence ID" value="NZ_CP012333.1"/>
</dbReference>
<protein>
    <recommendedName>
        <fullName evidence="4">Lipoprotein</fullName>
    </recommendedName>
</protein>